<sequence>MSFQRRNEAIGGAGAARNSSSIRQLQGRVSNMSLRDQQQPLSSGGRQPIIGRKPISSIPRQQQQPLEQQVQKAHTYQQERPKQQSLNILGCKPSISKSSDIQVTSIGSPTMDAMVFKQHGGIPIGTTTLIKDISRKDIKDEQTLKYLTSINYQNTIGLQFLATGVYHQRRSMKKDITADDHDTEKLGHIGIIIGEWIDLQDIPGVYVSKSKKSSSNNDKKKEADSIVSKLSNVEQKRQDLKIAWRYGMKNNDSLKNNGGNGGEIKEDLDFVPRLDIQSNVFPRVTKEEVLRINVLGNTLENILLTIQQTIMKNPKKLIRLYLPNFLNPKYYPRTYFQQANVIKFLNGLKHLQSLNESRFLTLITTTIDMNLPILENFSNTVIELKPFDQQTIDYLTKNYKSQGLPNKVQQGMLNITKMGKVSEYGHMNIRLNEIVYHISKNGFVVELWSIPVDAGDDNDENKKNSTNENNSNNKKQDKNSIKASKSIEPHGHDHGSHSHNNPALEY</sequence>
<comment type="subcellular location">
    <subcellularLocation>
        <location evidence="2">Cytoplasm</location>
    </subcellularLocation>
    <subcellularLocation>
        <location evidence="1">Nucleus</location>
    </subcellularLocation>
</comment>
<dbReference type="InterPro" id="IPR008728">
    <property type="entry name" value="Elongator_complex_protein_4"/>
</dbReference>
<proteinExistence type="inferred from homology"/>
<accession>A0A1B7TEV3</accession>
<keyword evidence="8" id="KW-0539">Nucleus</keyword>
<name>A0A1B7TEV3_9ASCO</name>
<organism evidence="10 11">
    <name type="scientific">Hanseniaspora valbyensis NRRL Y-1626</name>
    <dbReference type="NCBI Taxonomy" id="766949"/>
    <lineage>
        <taxon>Eukaryota</taxon>
        <taxon>Fungi</taxon>
        <taxon>Dikarya</taxon>
        <taxon>Ascomycota</taxon>
        <taxon>Saccharomycotina</taxon>
        <taxon>Saccharomycetes</taxon>
        <taxon>Saccharomycodales</taxon>
        <taxon>Saccharomycodaceae</taxon>
        <taxon>Hanseniaspora</taxon>
    </lineage>
</organism>
<feature type="compositionally biased region" description="Polar residues" evidence="9">
    <location>
        <begin position="17"/>
        <end position="45"/>
    </location>
</feature>
<dbReference type="PANTHER" id="PTHR12896:SF1">
    <property type="entry name" value="ELONGATOR COMPLEX PROTEIN 4"/>
    <property type="match status" value="1"/>
</dbReference>
<dbReference type="Gene3D" id="3.40.50.300">
    <property type="entry name" value="P-loop containing nucleotide triphosphate hydrolases"/>
    <property type="match status" value="1"/>
</dbReference>
<comment type="caution">
    <text evidence="10">The sequence shown here is derived from an EMBL/GenBank/DDBJ whole genome shotgun (WGS) entry which is preliminary data.</text>
</comment>
<dbReference type="PANTHER" id="PTHR12896">
    <property type="entry name" value="PAX6 NEIGHBOR PROTEIN PAXNEB"/>
    <property type="match status" value="1"/>
</dbReference>
<feature type="region of interest" description="Disordered" evidence="9">
    <location>
        <begin position="454"/>
        <end position="506"/>
    </location>
</feature>
<dbReference type="AlphaFoldDB" id="A0A1B7TEV3"/>
<dbReference type="EMBL" id="LXPE01000010">
    <property type="protein sequence ID" value="OBA27195.1"/>
    <property type="molecule type" value="Genomic_DNA"/>
</dbReference>
<dbReference type="Proteomes" id="UP000092321">
    <property type="component" value="Unassembled WGS sequence"/>
</dbReference>
<keyword evidence="6" id="KW-0963">Cytoplasm</keyword>
<keyword evidence="7" id="KW-0819">tRNA processing</keyword>
<feature type="compositionally biased region" description="Basic and acidic residues" evidence="9">
    <location>
        <begin position="474"/>
        <end position="496"/>
    </location>
</feature>
<keyword evidence="11" id="KW-1185">Reference proteome</keyword>
<evidence type="ECO:0000256" key="7">
    <source>
        <dbReference type="ARBA" id="ARBA00022694"/>
    </source>
</evidence>
<feature type="region of interest" description="Disordered" evidence="9">
    <location>
        <begin position="1"/>
        <end position="85"/>
    </location>
</feature>
<evidence type="ECO:0000313" key="11">
    <source>
        <dbReference type="Proteomes" id="UP000092321"/>
    </source>
</evidence>
<dbReference type="GO" id="GO:0005737">
    <property type="term" value="C:cytoplasm"/>
    <property type="evidence" value="ECO:0007669"/>
    <property type="project" value="UniProtKB-SubCell"/>
</dbReference>
<evidence type="ECO:0000256" key="8">
    <source>
        <dbReference type="ARBA" id="ARBA00023242"/>
    </source>
</evidence>
<gene>
    <name evidence="10" type="ORF">HANVADRAFT_6476</name>
</gene>
<evidence type="ECO:0000256" key="6">
    <source>
        <dbReference type="ARBA" id="ARBA00022490"/>
    </source>
</evidence>
<feature type="compositionally biased region" description="Low complexity" evidence="9">
    <location>
        <begin position="61"/>
        <end position="71"/>
    </location>
</feature>
<evidence type="ECO:0000256" key="1">
    <source>
        <dbReference type="ARBA" id="ARBA00004123"/>
    </source>
</evidence>
<dbReference type="InterPro" id="IPR027417">
    <property type="entry name" value="P-loop_NTPase"/>
</dbReference>
<comment type="pathway">
    <text evidence="3">tRNA modification; 5-methoxycarbonylmethyl-2-thiouridine-tRNA biosynthesis.</text>
</comment>
<dbReference type="GO" id="GO:0002098">
    <property type="term" value="P:tRNA wobble uridine modification"/>
    <property type="evidence" value="ECO:0007669"/>
    <property type="project" value="InterPro"/>
</dbReference>
<dbReference type="GO" id="GO:0033588">
    <property type="term" value="C:elongator holoenzyme complex"/>
    <property type="evidence" value="ECO:0007669"/>
    <property type="project" value="InterPro"/>
</dbReference>
<evidence type="ECO:0000256" key="4">
    <source>
        <dbReference type="ARBA" id="ARBA00007573"/>
    </source>
</evidence>
<evidence type="ECO:0000256" key="2">
    <source>
        <dbReference type="ARBA" id="ARBA00004496"/>
    </source>
</evidence>
<evidence type="ECO:0000256" key="9">
    <source>
        <dbReference type="SAM" id="MobiDB-lite"/>
    </source>
</evidence>
<dbReference type="Pfam" id="PF05625">
    <property type="entry name" value="PAXNEB"/>
    <property type="match status" value="1"/>
</dbReference>
<dbReference type="GO" id="GO:0008023">
    <property type="term" value="C:transcription elongation factor complex"/>
    <property type="evidence" value="ECO:0007669"/>
    <property type="project" value="TreeGrafter"/>
</dbReference>
<dbReference type="OrthoDB" id="289162at2759"/>
<reference evidence="11" key="1">
    <citation type="journal article" date="2016" name="Proc. Natl. Acad. Sci. U.S.A.">
        <title>Comparative genomics of biotechnologically important yeasts.</title>
        <authorList>
            <person name="Riley R."/>
            <person name="Haridas S."/>
            <person name="Wolfe K.H."/>
            <person name="Lopes M.R."/>
            <person name="Hittinger C.T."/>
            <person name="Goeker M."/>
            <person name="Salamov A.A."/>
            <person name="Wisecaver J.H."/>
            <person name="Long T.M."/>
            <person name="Calvey C.H."/>
            <person name="Aerts A.L."/>
            <person name="Barry K.W."/>
            <person name="Choi C."/>
            <person name="Clum A."/>
            <person name="Coughlan A.Y."/>
            <person name="Deshpande S."/>
            <person name="Douglass A.P."/>
            <person name="Hanson S.J."/>
            <person name="Klenk H.-P."/>
            <person name="LaButti K.M."/>
            <person name="Lapidus A."/>
            <person name="Lindquist E.A."/>
            <person name="Lipzen A.M."/>
            <person name="Meier-Kolthoff J.P."/>
            <person name="Ohm R.A."/>
            <person name="Otillar R.P."/>
            <person name="Pangilinan J.L."/>
            <person name="Peng Y."/>
            <person name="Rokas A."/>
            <person name="Rosa C.A."/>
            <person name="Scheuner C."/>
            <person name="Sibirny A.A."/>
            <person name="Slot J.C."/>
            <person name="Stielow J.B."/>
            <person name="Sun H."/>
            <person name="Kurtzman C.P."/>
            <person name="Blackwell M."/>
            <person name="Grigoriev I.V."/>
            <person name="Jeffries T.W."/>
        </authorList>
    </citation>
    <scope>NUCLEOTIDE SEQUENCE [LARGE SCALE GENOMIC DNA]</scope>
    <source>
        <strain evidence="11">NRRL Y-1626</strain>
    </source>
</reference>
<evidence type="ECO:0000256" key="5">
    <source>
        <dbReference type="ARBA" id="ARBA00020265"/>
    </source>
</evidence>
<dbReference type="UniPathway" id="UPA00988"/>
<protein>
    <recommendedName>
        <fullName evidence="5">Elongator complex protein 4</fullName>
    </recommendedName>
</protein>
<comment type="similarity">
    <text evidence="4">Belongs to the ELP4 family.</text>
</comment>
<evidence type="ECO:0000313" key="10">
    <source>
        <dbReference type="EMBL" id="OBA27195.1"/>
    </source>
</evidence>
<evidence type="ECO:0000256" key="3">
    <source>
        <dbReference type="ARBA" id="ARBA00005043"/>
    </source>
</evidence>